<dbReference type="Pfam" id="PF01047">
    <property type="entry name" value="MarR"/>
    <property type="match status" value="1"/>
</dbReference>
<evidence type="ECO:0000313" key="6">
    <source>
        <dbReference type="EMBL" id="MDR7385756.1"/>
    </source>
</evidence>
<dbReference type="PANTHER" id="PTHR33164">
    <property type="entry name" value="TRANSCRIPTIONAL REGULATOR, MARR FAMILY"/>
    <property type="match status" value="1"/>
</dbReference>
<keyword evidence="7" id="KW-1185">Reference proteome</keyword>
<dbReference type="SMART" id="SM00347">
    <property type="entry name" value="HTH_MARR"/>
    <property type="match status" value="1"/>
</dbReference>
<reference evidence="6 7" key="1">
    <citation type="submission" date="2023-07" db="EMBL/GenBank/DDBJ databases">
        <title>Sequencing the genomes of 1000 actinobacteria strains.</title>
        <authorList>
            <person name="Klenk H.-P."/>
        </authorList>
    </citation>
    <scope>NUCLEOTIDE SEQUENCE [LARGE SCALE GENOMIC DNA]</scope>
    <source>
        <strain evidence="6 7">DSM 45554</strain>
    </source>
</reference>
<dbReference type="PRINTS" id="PR00598">
    <property type="entry name" value="HTHMARR"/>
</dbReference>
<dbReference type="PANTHER" id="PTHR33164:SF99">
    <property type="entry name" value="MARR FAMILY REGULATORY PROTEIN"/>
    <property type="match status" value="1"/>
</dbReference>
<dbReference type="InterPro" id="IPR036390">
    <property type="entry name" value="WH_DNA-bd_sf"/>
</dbReference>
<evidence type="ECO:0000256" key="3">
    <source>
        <dbReference type="ARBA" id="ARBA00023163"/>
    </source>
</evidence>
<proteinExistence type="predicted"/>
<evidence type="ECO:0000256" key="1">
    <source>
        <dbReference type="ARBA" id="ARBA00023015"/>
    </source>
</evidence>
<evidence type="ECO:0000259" key="5">
    <source>
        <dbReference type="PROSITE" id="PS50995"/>
    </source>
</evidence>
<dbReference type="InterPro" id="IPR023187">
    <property type="entry name" value="Tscrpt_reg_MarR-type_CS"/>
</dbReference>
<sequence length="195" mass="21060">MAPASDSEANPYATGPLSLAIFSLARTHRALAADLLRPLGLHPGQELLLMFLWEHGPQRQTDLAQHVATDSASMTRTVQRLERSGFVRRRPSPDDRRVTLVEPTPASLALRPRVGEVWAQLERATAGDLGPVLRDEAATLLRTLEQNVGNTAMPATSPPSRKGAPTPTPRRPAPSAPGRRAARASSSPRRPDPGR</sequence>
<keyword evidence="1" id="KW-0805">Transcription regulation</keyword>
<dbReference type="EMBL" id="JAVDYE010000001">
    <property type="protein sequence ID" value="MDR7385756.1"/>
    <property type="molecule type" value="Genomic_DNA"/>
</dbReference>
<keyword evidence="3" id="KW-0804">Transcription</keyword>
<dbReference type="Proteomes" id="UP001183585">
    <property type="component" value="Unassembled WGS sequence"/>
</dbReference>
<dbReference type="PROSITE" id="PS01117">
    <property type="entry name" value="HTH_MARR_1"/>
    <property type="match status" value="1"/>
</dbReference>
<dbReference type="SUPFAM" id="SSF46785">
    <property type="entry name" value="Winged helix' DNA-binding domain"/>
    <property type="match status" value="1"/>
</dbReference>
<evidence type="ECO:0000313" key="7">
    <source>
        <dbReference type="Proteomes" id="UP001183585"/>
    </source>
</evidence>
<accession>A0ABU2CWU4</accession>
<evidence type="ECO:0000256" key="4">
    <source>
        <dbReference type="SAM" id="MobiDB-lite"/>
    </source>
</evidence>
<organism evidence="6 7">
    <name type="scientific">Promicromonospora iranensis</name>
    <dbReference type="NCBI Taxonomy" id="1105144"/>
    <lineage>
        <taxon>Bacteria</taxon>
        <taxon>Bacillati</taxon>
        <taxon>Actinomycetota</taxon>
        <taxon>Actinomycetes</taxon>
        <taxon>Micrococcales</taxon>
        <taxon>Promicromonosporaceae</taxon>
        <taxon>Promicromonospora</taxon>
    </lineage>
</organism>
<keyword evidence="2 6" id="KW-0238">DNA-binding</keyword>
<dbReference type="InterPro" id="IPR039422">
    <property type="entry name" value="MarR/SlyA-like"/>
</dbReference>
<dbReference type="PROSITE" id="PS50995">
    <property type="entry name" value="HTH_MARR_2"/>
    <property type="match status" value="1"/>
</dbReference>
<evidence type="ECO:0000256" key="2">
    <source>
        <dbReference type="ARBA" id="ARBA00023125"/>
    </source>
</evidence>
<feature type="region of interest" description="Disordered" evidence="4">
    <location>
        <begin position="147"/>
        <end position="195"/>
    </location>
</feature>
<dbReference type="InterPro" id="IPR036388">
    <property type="entry name" value="WH-like_DNA-bd_sf"/>
</dbReference>
<name>A0ABU2CWU4_9MICO</name>
<comment type="caution">
    <text evidence="6">The sequence shown here is derived from an EMBL/GenBank/DDBJ whole genome shotgun (WGS) entry which is preliminary data.</text>
</comment>
<gene>
    <name evidence="6" type="ORF">J2S48_005271</name>
</gene>
<feature type="compositionally biased region" description="Pro residues" evidence="4">
    <location>
        <begin position="166"/>
        <end position="175"/>
    </location>
</feature>
<dbReference type="Gene3D" id="1.10.10.10">
    <property type="entry name" value="Winged helix-like DNA-binding domain superfamily/Winged helix DNA-binding domain"/>
    <property type="match status" value="1"/>
</dbReference>
<dbReference type="GO" id="GO:0003677">
    <property type="term" value="F:DNA binding"/>
    <property type="evidence" value="ECO:0007669"/>
    <property type="project" value="UniProtKB-KW"/>
</dbReference>
<feature type="domain" description="HTH marR-type" evidence="5">
    <location>
        <begin position="14"/>
        <end position="149"/>
    </location>
</feature>
<feature type="compositionally biased region" description="Low complexity" evidence="4">
    <location>
        <begin position="176"/>
        <end position="188"/>
    </location>
</feature>
<protein>
    <submittedName>
        <fullName evidence="6">DNA-binding MarR family transcriptional regulator</fullName>
    </submittedName>
</protein>
<dbReference type="InterPro" id="IPR000835">
    <property type="entry name" value="HTH_MarR-typ"/>
</dbReference>